<dbReference type="EMBL" id="CAESAE010000004">
    <property type="protein sequence ID" value="CAB4338866.1"/>
    <property type="molecule type" value="Genomic_DNA"/>
</dbReference>
<dbReference type="EMBL" id="CAFBOC010000016">
    <property type="protein sequence ID" value="CAB4984397.1"/>
    <property type="molecule type" value="Genomic_DNA"/>
</dbReference>
<dbReference type="EMBL" id="CAEZXO010000005">
    <property type="protein sequence ID" value="CAB4694774.1"/>
    <property type="molecule type" value="Genomic_DNA"/>
</dbReference>
<sequence>MSTKERNVDLQKWTGPKRPYDLIKELVIALVVVTVLVGACAAIFGSPDERAVTLQQWSQSAPSDFIATATGELAGTTISAGYGAPYNKAAEGLSLGPLKLQKWAGVTIPVNPAQDFVLTPLKSSIDPDVAIATAQWKSANVDQQSKWATSYAAAIEKAGDSSKVTVDATFGPVPVIAAGLLHLAQEGSLDGLLTTQITPLPGDFTMPMLFLADGGYFDELGAQQHLHGDQWGMMNETGSYPGQSWLWMFSFLYQIEPFKSSENADSQIFAMLFLLNLGFIFMPKLPIINRLPRLIPFHRLIWSRYYRENNL</sequence>
<keyword evidence="1" id="KW-0812">Transmembrane</keyword>
<dbReference type="EMBL" id="CAFABH010000016">
    <property type="protein sequence ID" value="CAB4830363.1"/>
    <property type="molecule type" value="Genomic_DNA"/>
</dbReference>
<feature type="transmembrane region" description="Helical" evidence="1">
    <location>
        <begin position="26"/>
        <end position="45"/>
    </location>
</feature>
<dbReference type="EMBL" id="CAFBNH010000004">
    <property type="protein sequence ID" value="CAB4943829.1"/>
    <property type="molecule type" value="Genomic_DNA"/>
</dbReference>
<keyword evidence="1" id="KW-1133">Transmembrane helix</keyword>
<evidence type="ECO:0000313" key="3">
    <source>
        <dbReference type="EMBL" id="CAB4694774.1"/>
    </source>
</evidence>
<name>A0A6J7AC34_9ZZZZ</name>
<proteinExistence type="predicted"/>
<evidence type="ECO:0000313" key="6">
    <source>
        <dbReference type="EMBL" id="CAB4830363.1"/>
    </source>
</evidence>
<evidence type="ECO:0000313" key="4">
    <source>
        <dbReference type="EMBL" id="CAB4728907.1"/>
    </source>
</evidence>
<evidence type="ECO:0000313" key="5">
    <source>
        <dbReference type="EMBL" id="CAB4774020.1"/>
    </source>
</evidence>
<evidence type="ECO:0000313" key="9">
    <source>
        <dbReference type="EMBL" id="CAB4984397.1"/>
    </source>
</evidence>
<reference evidence="6" key="1">
    <citation type="submission" date="2020-05" db="EMBL/GenBank/DDBJ databases">
        <authorList>
            <person name="Chiriac C."/>
            <person name="Salcher M."/>
            <person name="Ghai R."/>
            <person name="Kavagutti S V."/>
        </authorList>
    </citation>
    <scope>NUCLEOTIDE SEQUENCE</scope>
</reference>
<gene>
    <name evidence="3" type="ORF">UFOPK2510_00927</name>
    <name evidence="4" type="ORF">UFOPK2718_01104</name>
    <name evidence="5" type="ORF">UFOPK2936_00384</name>
    <name evidence="6" type="ORF">UFOPK3174_01013</name>
    <name evidence="7" type="ORF">UFOPK3328_00276</name>
    <name evidence="8" type="ORF">UFOPK3779_00741</name>
    <name evidence="9" type="ORF">UFOPK3913_01356</name>
    <name evidence="2" type="ORF">UFOPK4107_00828</name>
    <name evidence="10" type="ORF">UFOPK4403_00045</name>
</gene>
<dbReference type="AlphaFoldDB" id="A0A6J7AC34"/>
<protein>
    <submittedName>
        <fullName evidence="6">Unannotated protein</fullName>
    </submittedName>
</protein>
<organism evidence="6">
    <name type="scientific">freshwater metagenome</name>
    <dbReference type="NCBI Taxonomy" id="449393"/>
    <lineage>
        <taxon>unclassified sequences</taxon>
        <taxon>metagenomes</taxon>
        <taxon>ecological metagenomes</taxon>
    </lineage>
</organism>
<dbReference type="EMBL" id="CAFBQX010000001">
    <property type="protein sequence ID" value="CAB5069633.1"/>
    <property type="molecule type" value="Genomic_DNA"/>
</dbReference>
<evidence type="ECO:0000313" key="8">
    <source>
        <dbReference type="EMBL" id="CAB4943829.1"/>
    </source>
</evidence>
<dbReference type="EMBL" id="CAEZZW010000001">
    <property type="protein sequence ID" value="CAB4774020.1"/>
    <property type="molecule type" value="Genomic_DNA"/>
</dbReference>
<evidence type="ECO:0000313" key="10">
    <source>
        <dbReference type="EMBL" id="CAB5069633.1"/>
    </source>
</evidence>
<evidence type="ECO:0000256" key="1">
    <source>
        <dbReference type="SAM" id="Phobius"/>
    </source>
</evidence>
<evidence type="ECO:0000313" key="7">
    <source>
        <dbReference type="EMBL" id="CAB4857571.1"/>
    </source>
</evidence>
<keyword evidence="1" id="KW-0472">Membrane</keyword>
<accession>A0A6J7AC34</accession>
<evidence type="ECO:0000313" key="2">
    <source>
        <dbReference type="EMBL" id="CAB4338866.1"/>
    </source>
</evidence>
<dbReference type="EMBL" id="CAFBLD010000002">
    <property type="protein sequence ID" value="CAB4857571.1"/>
    <property type="molecule type" value="Genomic_DNA"/>
</dbReference>
<dbReference type="EMBL" id="CAEZYM010000010">
    <property type="protein sequence ID" value="CAB4728907.1"/>
    <property type="molecule type" value="Genomic_DNA"/>
</dbReference>